<sequence>MRRSRIISVMPSDVVFDEALWIMRLIVSLLGYLSLLASIVILVYIFIVIRRAVFTRQRIFSSYEMSPVVIV</sequence>
<name>A0A1I8A4L5_9BILA</name>
<accession>A0A1I8A4L5</accession>
<keyword evidence="1" id="KW-1133">Transmembrane helix</keyword>
<organism evidence="2 3">
    <name type="scientific">Steinernema glaseri</name>
    <dbReference type="NCBI Taxonomy" id="37863"/>
    <lineage>
        <taxon>Eukaryota</taxon>
        <taxon>Metazoa</taxon>
        <taxon>Ecdysozoa</taxon>
        <taxon>Nematoda</taxon>
        <taxon>Chromadorea</taxon>
        <taxon>Rhabditida</taxon>
        <taxon>Tylenchina</taxon>
        <taxon>Panagrolaimomorpha</taxon>
        <taxon>Strongyloidoidea</taxon>
        <taxon>Steinernematidae</taxon>
        <taxon>Steinernema</taxon>
    </lineage>
</organism>
<evidence type="ECO:0000313" key="2">
    <source>
        <dbReference type="Proteomes" id="UP000095287"/>
    </source>
</evidence>
<protein>
    <submittedName>
        <fullName evidence="3">Serpentine receptor class gamma</fullName>
    </submittedName>
</protein>
<feature type="transmembrane region" description="Helical" evidence="1">
    <location>
        <begin position="20"/>
        <end position="49"/>
    </location>
</feature>
<keyword evidence="1" id="KW-0812">Transmembrane</keyword>
<keyword evidence="1" id="KW-0472">Membrane</keyword>
<evidence type="ECO:0000313" key="3">
    <source>
        <dbReference type="WBParaSite" id="L893_g32801.t1"/>
    </source>
</evidence>
<dbReference type="AlphaFoldDB" id="A0A1I8A4L5"/>
<proteinExistence type="predicted"/>
<reference evidence="3" key="1">
    <citation type="submission" date="2016-11" db="UniProtKB">
        <authorList>
            <consortium name="WormBaseParasite"/>
        </authorList>
    </citation>
    <scope>IDENTIFICATION</scope>
</reference>
<keyword evidence="2" id="KW-1185">Reference proteome</keyword>
<dbReference type="Proteomes" id="UP000095287">
    <property type="component" value="Unplaced"/>
</dbReference>
<evidence type="ECO:0000256" key="1">
    <source>
        <dbReference type="SAM" id="Phobius"/>
    </source>
</evidence>
<dbReference type="WBParaSite" id="L893_g32801.t1">
    <property type="protein sequence ID" value="L893_g32801.t1"/>
    <property type="gene ID" value="L893_g32801"/>
</dbReference>